<evidence type="ECO:0000313" key="9">
    <source>
        <dbReference type="EMBL" id="OGF11915.1"/>
    </source>
</evidence>
<dbReference type="InterPro" id="IPR002781">
    <property type="entry name" value="TM_pro_TauE-like"/>
</dbReference>
<comment type="subcellular location">
    <subcellularLocation>
        <location evidence="1 8">Cell membrane</location>
        <topology evidence="1 8">Multi-pass membrane protein</topology>
    </subcellularLocation>
</comment>
<protein>
    <recommendedName>
        <fullName evidence="8">Probable membrane transporter protein</fullName>
    </recommendedName>
</protein>
<feature type="transmembrane region" description="Helical" evidence="8">
    <location>
        <begin position="74"/>
        <end position="94"/>
    </location>
</feature>
<keyword evidence="4 8" id="KW-1003">Cell membrane</keyword>
<dbReference type="Pfam" id="PF01925">
    <property type="entry name" value="TauE"/>
    <property type="match status" value="1"/>
</dbReference>
<evidence type="ECO:0000313" key="10">
    <source>
        <dbReference type="Proteomes" id="UP000177230"/>
    </source>
</evidence>
<feature type="transmembrane region" description="Helical" evidence="8">
    <location>
        <begin position="100"/>
        <end position="118"/>
    </location>
</feature>
<evidence type="ECO:0000256" key="8">
    <source>
        <dbReference type="RuleBase" id="RU363041"/>
    </source>
</evidence>
<evidence type="ECO:0000256" key="6">
    <source>
        <dbReference type="ARBA" id="ARBA00022989"/>
    </source>
</evidence>
<dbReference type="Proteomes" id="UP000177230">
    <property type="component" value="Unassembled WGS sequence"/>
</dbReference>
<evidence type="ECO:0000256" key="1">
    <source>
        <dbReference type="ARBA" id="ARBA00004651"/>
    </source>
</evidence>
<sequence>MISWHTYLMVLPLVFFAGLVDSIAGGGGLISLPAYMAAGLPPHFVLGNNKFSSSFGTLVATLRYYHGGLIDLKVALLSAGFALAGSFLGTRAVLLIDPGFLRYVLIVLVPVVTIFTWLNKDLGVHNNSHQTEAKTKFILAALASTVIGFYDGFFGPGTGAFLILFYTLMLKYDFVTANANTKVVNLASNVAAVITFMAHGKVLYALGIPAAACGIAGNLLGARMVMTKGARIIRPIFILVLLLLLAKIVYDMIAGQYHG</sequence>
<gene>
    <name evidence="9" type="ORF">A2024_02680</name>
</gene>
<evidence type="ECO:0000256" key="2">
    <source>
        <dbReference type="ARBA" id="ARBA00009142"/>
    </source>
</evidence>
<evidence type="ECO:0000256" key="3">
    <source>
        <dbReference type="ARBA" id="ARBA00022448"/>
    </source>
</evidence>
<comment type="caution">
    <text evidence="9">The sequence shown here is derived from an EMBL/GenBank/DDBJ whole genome shotgun (WGS) entry which is preliminary data.</text>
</comment>
<evidence type="ECO:0000256" key="5">
    <source>
        <dbReference type="ARBA" id="ARBA00022692"/>
    </source>
</evidence>
<keyword evidence="5 8" id="KW-0812">Transmembrane</keyword>
<keyword evidence="6 8" id="KW-1133">Transmembrane helix</keyword>
<dbReference type="PANTHER" id="PTHR30269:SF0">
    <property type="entry name" value="MEMBRANE TRANSPORTER PROTEIN YFCA-RELATED"/>
    <property type="match status" value="1"/>
</dbReference>
<feature type="transmembrane region" description="Helical" evidence="8">
    <location>
        <begin position="139"/>
        <end position="166"/>
    </location>
</feature>
<feature type="transmembrane region" description="Helical" evidence="8">
    <location>
        <begin position="232"/>
        <end position="250"/>
    </location>
</feature>
<dbReference type="GO" id="GO:0005886">
    <property type="term" value="C:plasma membrane"/>
    <property type="evidence" value="ECO:0007669"/>
    <property type="project" value="UniProtKB-SubCell"/>
</dbReference>
<feature type="transmembrane region" description="Helical" evidence="8">
    <location>
        <begin position="7"/>
        <end position="32"/>
    </location>
</feature>
<dbReference type="AlphaFoldDB" id="A0A1F5RBV8"/>
<dbReference type="PANTHER" id="PTHR30269">
    <property type="entry name" value="TRANSMEMBRANE PROTEIN YFCA"/>
    <property type="match status" value="1"/>
</dbReference>
<keyword evidence="7 8" id="KW-0472">Membrane</keyword>
<reference evidence="9 10" key="1">
    <citation type="journal article" date="2016" name="Nat. Commun.">
        <title>Thousands of microbial genomes shed light on interconnected biogeochemical processes in an aquifer system.</title>
        <authorList>
            <person name="Anantharaman K."/>
            <person name="Brown C.T."/>
            <person name="Hug L.A."/>
            <person name="Sharon I."/>
            <person name="Castelle C.J."/>
            <person name="Probst A.J."/>
            <person name="Thomas B.C."/>
            <person name="Singh A."/>
            <person name="Wilkins M.J."/>
            <person name="Karaoz U."/>
            <person name="Brodie E.L."/>
            <person name="Williams K.H."/>
            <person name="Hubbard S.S."/>
            <person name="Banfield J.F."/>
        </authorList>
    </citation>
    <scope>NUCLEOTIDE SEQUENCE [LARGE SCALE GENOMIC DNA]</scope>
</reference>
<feature type="transmembrane region" description="Helical" evidence="8">
    <location>
        <begin position="202"/>
        <end position="220"/>
    </location>
</feature>
<accession>A0A1F5RBV8</accession>
<dbReference type="EMBL" id="MFFM01000034">
    <property type="protein sequence ID" value="OGF11915.1"/>
    <property type="molecule type" value="Genomic_DNA"/>
</dbReference>
<proteinExistence type="inferred from homology"/>
<keyword evidence="3" id="KW-0813">Transport</keyword>
<evidence type="ECO:0000256" key="4">
    <source>
        <dbReference type="ARBA" id="ARBA00022475"/>
    </source>
</evidence>
<dbReference type="InterPro" id="IPR052017">
    <property type="entry name" value="TSUP"/>
</dbReference>
<evidence type="ECO:0000256" key="7">
    <source>
        <dbReference type="ARBA" id="ARBA00023136"/>
    </source>
</evidence>
<comment type="similarity">
    <text evidence="2 8">Belongs to the 4-toluene sulfonate uptake permease (TSUP) (TC 2.A.102) family.</text>
</comment>
<organism evidence="9 10">
    <name type="scientific">Candidatus Edwardsbacteria bacterium GWF2_54_11</name>
    <dbReference type="NCBI Taxonomy" id="1817851"/>
    <lineage>
        <taxon>Bacteria</taxon>
        <taxon>Candidatus Edwardsiibacteriota</taxon>
    </lineage>
</organism>
<name>A0A1F5RBV8_9BACT</name>